<gene>
    <name evidence="3" type="ORF">G3I46_24530</name>
</gene>
<reference evidence="3 4" key="1">
    <citation type="submission" date="2020-01" db="EMBL/GenBank/DDBJ databases">
        <title>Insect and environment-associated Actinomycetes.</title>
        <authorList>
            <person name="Currrie C."/>
            <person name="Chevrette M."/>
            <person name="Carlson C."/>
            <person name="Stubbendieck R."/>
            <person name="Wendt-Pienkowski E."/>
        </authorList>
    </citation>
    <scope>NUCLEOTIDE SEQUENCE [LARGE SCALE GENOMIC DNA]</scope>
    <source>
        <strain evidence="3 4">SID14172</strain>
    </source>
</reference>
<evidence type="ECO:0008006" key="5">
    <source>
        <dbReference type="Google" id="ProtNLM"/>
    </source>
</evidence>
<name>A0A6N9UTI6_9ACTN</name>
<dbReference type="Proteomes" id="UP000469545">
    <property type="component" value="Unassembled WGS sequence"/>
</dbReference>
<evidence type="ECO:0000313" key="4">
    <source>
        <dbReference type="Proteomes" id="UP000469545"/>
    </source>
</evidence>
<sequence length="257" mass="25865">MPKRTIWLAAGTVVLAGTGVTAVSVTGGSRGTGADDTSRPARAHTLALDGKDAKRRELPRTETQLFSLIGVSWEDGADDFEGTAQIRTRSAESGTWTGWRDLDFGIRAPETEEGDASSVRGASEPLWVGPSDAVEARVMADGKETAVPDALRLDMIDPGDERGGKGRGGSSDKGGKGDGNGRGKPSAGPGTGESASATVGAPPSAGDAGPTTAPEPSAEPTREPTDAPATGQPAASGSPAPSEEPVQEPTAEPSAPA</sequence>
<organism evidence="3 4">
    <name type="scientific">Streptomyces coelicoflavus</name>
    <dbReference type="NCBI Taxonomy" id="285562"/>
    <lineage>
        <taxon>Bacteria</taxon>
        <taxon>Bacillati</taxon>
        <taxon>Actinomycetota</taxon>
        <taxon>Actinomycetes</taxon>
        <taxon>Kitasatosporales</taxon>
        <taxon>Streptomycetaceae</taxon>
        <taxon>Streptomyces</taxon>
    </lineage>
</organism>
<feature type="chain" id="PRO_5026971223" description="N-acetylmuramoyl-L-alanine amidase" evidence="2">
    <location>
        <begin position="23"/>
        <end position="257"/>
    </location>
</feature>
<feature type="compositionally biased region" description="Basic and acidic residues" evidence="1">
    <location>
        <begin position="149"/>
        <end position="164"/>
    </location>
</feature>
<evidence type="ECO:0000256" key="2">
    <source>
        <dbReference type="SAM" id="SignalP"/>
    </source>
</evidence>
<keyword evidence="4" id="KW-1185">Reference proteome</keyword>
<comment type="caution">
    <text evidence="3">The sequence shown here is derived from an EMBL/GenBank/DDBJ whole genome shotgun (WGS) entry which is preliminary data.</text>
</comment>
<proteinExistence type="predicted"/>
<feature type="non-terminal residue" evidence="3">
    <location>
        <position position="257"/>
    </location>
</feature>
<protein>
    <recommendedName>
        <fullName evidence="5">N-acetylmuramoyl-L-alanine amidase</fullName>
    </recommendedName>
</protein>
<dbReference type="EMBL" id="JAAGMB010000543">
    <property type="protein sequence ID" value="NEB19623.1"/>
    <property type="molecule type" value="Genomic_DNA"/>
</dbReference>
<evidence type="ECO:0000256" key="1">
    <source>
        <dbReference type="SAM" id="MobiDB-lite"/>
    </source>
</evidence>
<evidence type="ECO:0000313" key="3">
    <source>
        <dbReference type="EMBL" id="NEB19623.1"/>
    </source>
</evidence>
<accession>A0A6N9UTI6</accession>
<feature type="compositionally biased region" description="Low complexity" evidence="1">
    <location>
        <begin position="208"/>
        <end position="219"/>
    </location>
</feature>
<dbReference type="AlphaFoldDB" id="A0A6N9UTI6"/>
<keyword evidence="2" id="KW-0732">Signal</keyword>
<feature type="region of interest" description="Disordered" evidence="1">
    <location>
        <begin position="149"/>
        <end position="257"/>
    </location>
</feature>
<feature type="signal peptide" evidence="2">
    <location>
        <begin position="1"/>
        <end position="22"/>
    </location>
</feature>